<protein>
    <submittedName>
        <fullName evidence="3">C2H2 finger domain protein</fullName>
    </submittedName>
</protein>
<sequence length="729" mass="82795">MYNSDASFSPSDDGESFDSYLDQRDDLTSDSDLDSNNGDSDECGLKLDQESFNFDNEVQLYAGNLHPPEYYIQGIQEPTKRSPYSRYAPLTQKRLIDVENQWKQFCTNVRLGDFREVFKNVSVAILEKFLEWCICQKVGKNGRKKPGIQTAGALNTRWKNLQIVYKVSVGKKFTAAIYDGMKEVLQCLIVKYNLRTNRRRNRFITVETLRDQIETLLSTTKKLFPLGELRILTALFLLLLAPGGSRPMCILLLRFQDIKVILARDPEGGPNNLLIRFTPEFTKTWLGAKETTTFTVPEGIFHRSLLLSPQVFLLAILFRHKAFEASSLTSPECISKLTIHPGENELPIPLKASMDDTYIFRRTILTLTGYEISPKEPISYNAMAAWIKGVGRILGIEDNVICYSLRYFTGNKLDQSSNVSDSLRNLCLGHAESMTFQRNYLSREICADTFAVVLGEAQQQALITQSCSIAHSISKRRPTHLTKAQIEAVKNDPRIKAMKQKIRNMPPSKERMQAVRDLKNAKQRKKHALLEETRKNWTAKQAVDDIERQLRGEEFTAKSVEASSSPMHPAQESMVVALRAPAETTIEDQNKRKNKAIQALVAYCSVEEGRTPNCNSTVVIKRTDVQKTSPSPSALDDAVLSVFVSRPDERLTRCFLCIGKALCLSQDDAMIRDLINPFHSSSDLSKHFRRKHLLNLQPEDRIHCQVCDFTLQHKMHLQRHAREIHGTVS</sequence>
<dbReference type="InterPro" id="IPR013087">
    <property type="entry name" value="Znf_C2H2_type"/>
</dbReference>
<evidence type="ECO:0000256" key="1">
    <source>
        <dbReference type="SAM" id="MobiDB-lite"/>
    </source>
</evidence>
<reference evidence="3" key="1">
    <citation type="journal article" date="2021" name="Nat. Commun.">
        <title>Genetic determinants of endophytism in the Arabidopsis root mycobiome.</title>
        <authorList>
            <person name="Mesny F."/>
            <person name="Miyauchi S."/>
            <person name="Thiergart T."/>
            <person name="Pickel B."/>
            <person name="Atanasova L."/>
            <person name="Karlsson M."/>
            <person name="Huettel B."/>
            <person name="Barry K.W."/>
            <person name="Haridas S."/>
            <person name="Chen C."/>
            <person name="Bauer D."/>
            <person name="Andreopoulos W."/>
            <person name="Pangilinan J."/>
            <person name="LaButti K."/>
            <person name="Riley R."/>
            <person name="Lipzen A."/>
            <person name="Clum A."/>
            <person name="Drula E."/>
            <person name="Henrissat B."/>
            <person name="Kohler A."/>
            <person name="Grigoriev I.V."/>
            <person name="Martin F.M."/>
            <person name="Hacquard S."/>
        </authorList>
    </citation>
    <scope>NUCLEOTIDE SEQUENCE</scope>
    <source>
        <strain evidence="3">MPI-CAGE-CH-0235</strain>
    </source>
</reference>
<dbReference type="PANTHER" id="PTHR37535">
    <property type="entry name" value="FLUG DOMAIN PROTEIN"/>
    <property type="match status" value="1"/>
</dbReference>
<feature type="compositionally biased region" description="Polar residues" evidence="1">
    <location>
        <begin position="1"/>
        <end position="10"/>
    </location>
</feature>
<dbReference type="AlphaFoldDB" id="A0A8K0SG54"/>
<name>A0A8K0SG54_9HYPO</name>
<accession>A0A8K0SG54</accession>
<dbReference type="OrthoDB" id="4567560at2759"/>
<comment type="caution">
    <text evidence="3">The sequence shown here is derived from an EMBL/GenBank/DDBJ whole genome shotgun (WGS) entry which is preliminary data.</text>
</comment>
<keyword evidence="4" id="KW-1185">Reference proteome</keyword>
<dbReference type="Pfam" id="PF11917">
    <property type="entry name" value="DUF3435"/>
    <property type="match status" value="1"/>
</dbReference>
<dbReference type="PROSITE" id="PS00028">
    <property type="entry name" value="ZINC_FINGER_C2H2_1"/>
    <property type="match status" value="1"/>
</dbReference>
<dbReference type="GO" id="GO:0015074">
    <property type="term" value="P:DNA integration"/>
    <property type="evidence" value="ECO:0007669"/>
    <property type="project" value="InterPro"/>
</dbReference>
<evidence type="ECO:0000259" key="2">
    <source>
        <dbReference type="PROSITE" id="PS00028"/>
    </source>
</evidence>
<dbReference type="Proteomes" id="UP000813444">
    <property type="component" value="Unassembled WGS sequence"/>
</dbReference>
<gene>
    <name evidence="3" type="ORF">B0I35DRAFT_398734</name>
</gene>
<dbReference type="EMBL" id="JAGPNK010000015">
    <property type="protein sequence ID" value="KAH7308429.1"/>
    <property type="molecule type" value="Genomic_DNA"/>
</dbReference>
<dbReference type="GO" id="GO:0006310">
    <property type="term" value="P:DNA recombination"/>
    <property type="evidence" value="ECO:0007669"/>
    <property type="project" value="InterPro"/>
</dbReference>
<evidence type="ECO:0000313" key="4">
    <source>
        <dbReference type="Proteomes" id="UP000813444"/>
    </source>
</evidence>
<dbReference type="Gene3D" id="1.10.443.10">
    <property type="entry name" value="Intergrase catalytic core"/>
    <property type="match status" value="1"/>
</dbReference>
<feature type="domain" description="C2H2-type" evidence="2">
    <location>
        <begin position="704"/>
        <end position="725"/>
    </location>
</feature>
<evidence type="ECO:0000313" key="3">
    <source>
        <dbReference type="EMBL" id="KAH7308429.1"/>
    </source>
</evidence>
<dbReference type="InterPro" id="IPR013762">
    <property type="entry name" value="Integrase-like_cat_sf"/>
</dbReference>
<dbReference type="GO" id="GO:0003677">
    <property type="term" value="F:DNA binding"/>
    <property type="evidence" value="ECO:0007669"/>
    <property type="project" value="InterPro"/>
</dbReference>
<dbReference type="InterPro" id="IPR021842">
    <property type="entry name" value="DUF3435"/>
</dbReference>
<feature type="region of interest" description="Disordered" evidence="1">
    <location>
        <begin position="1"/>
        <end position="40"/>
    </location>
</feature>
<proteinExistence type="predicted"/>
<organism evidence="3 4">
    <name type="scientific">Stachybotrys elegans</name>
    <dbReference type="NCBI Taxonomy" id="80388"/>
    <lineage>
        <taxon>Eukaryota</taxon>
        <taxon>Fungi</taxon>
        <taxon>Dikarya</taxon>
        <taxon>Ascomycota</taxon>
        <taxon>Pezizomycotina</taxon>
        <taxon>Sordariomycetes</taxon>
        <taxon>Hypocreomycetidae</taxon>
        <taxon>Hypocreales</taxon>
        <taxon>Stachybotryaceae</taxon>
        <taxon>Stachybotrys</taxon>
    </lineage>
</organism>
<dbReference type="PANTHER" id="PTHR37535:SF2">
    <property type="entry name" value="FINGER DOMAIN PROTEIN, PUTATIVE (AFU_ORTHOLOGUE AFUA_6G09300)-RELATED"/>
    <property type="match status" value="1"/>
</dbReference>